<dbReference type="RefSeq" id="WP_138177147.1">
    <property type="nucleotide sequence ID" value="NZ_BAAAGL010000011.1"/>
</dbReference>
<keyword evidence="11" id="KW-1185">Reference proteome</keyword>
<comment type="similarity">
    <text evidence="9">Belongs to the SecE/SEC61-gamma family.</text>
</comment>
<evidence type="ECO:0000256" key="6">
    <source>
        <dbReference type="ARBA" id="ARBA00022989"/>
    </source>
</evidence>
<dbReference type="GO" id="GO:0006605">
    <property type="term" value="P:protein targeting"/>
    <property type="evidence" value="ECO:0007669"/>
    <property type="project" value="UniProtKB-UniRule"/>
</dbReference>
<comment type="function">
    <text evidence="9">Essential subunit of the Sec protein translocation channel SecYEG. Clamps together the 2 halves of SecY. May contact the channel plug during translocation.</text>
</comment>
<comment type="subunit">
    <text evidence="9">Component of the Sec protein translocase complex. Heterotrimer consisting of SecY, SecE and SecG subunits. The heterotrimers can form oligomers, although 1 heterotrimer is thought to be able to translocate proteins. Interacts with the ribosome. Interacts with SecDF, and other proteins may be involved. Interacts with SecA.</text>
</comment>
<evidence type="ECO:0000256" key="2">
    <source>
        <dbReference type="ARBA" id="ARBA00022448"/>
    </source>
</evidence>
<dbReference type="InterPro" id="IPR001901">
    <property type="entry name" value="Translocase_SecE/Sec61-g"/>
</dbReference>
<keyword evidence="7 9" id="KW-0811">Translocation</keyword>
<evidence type="ECO:0000256" key="7">
    <source>
        <dbReference type="ARBA" id="ARBA00023010"/>
    </source>
</evidence>
<keyword evidence="4 9" id="KW-0812">Transmembrane</keyword>
<organism evidence="10 11">
    <name type="scientific">Glutamicibacter creatinolyticus</name>
    <dbReference type="NCBI Taxonomy" id="162496"/>
    <lineage>
        <taxon>Bacteria</taxon>
        <taxon>Bacillati</taxon>
        <taxon>Actinomycetota</taxon>
        <taxon>Actinomycetes</taxon>
        <taxon>Micrococcales</taxon>
        <taxon>Micrococcaceae</taxon>
        <taxon>Glutamicibacter</taxon>
    </lineage>
</organism>
<dbReference type="HAMAP" id="MF_00422">
    <property type="entry name" value="SecE"/>
    <property type="match status" value="1"/>
</dbReference>
<evidence type="ECO:0000256" key="3">
    <source>
        <dbReference type="ARBA" id="ARBA00022475"/>
    </source>
</evidence>
<dbReference type="GO" id="GO:0005886">
    <property type="term" value="C:plasma membrane"/>
    <property type="evidence" value="ECO:0007669"/>
    <property type="project" value="UniProtKB-SubCell"/>
</dbReference>
<keyword evidence="2 9" id="KW-0813">Transport</keyword>
<dbReference type="Gene3D" id="1.20.5.1030">
    <property type="entry name" value="Preprotein translocase secy subunit"/>
    <property type="match status" value="1"/>
</dbReference>
<dbReference type="PANTHER" id="PTHR33910:SF1">
    <property type="entry name" value="PROTEIN TRANSLOCASE SUBUNIT SECE"/>
    <property type="match status" value="1"/>
</dbReference>
<evidence type="ECO:0000256" key="5">
    <source>
        <dbReference type="ARBA" id="ARBA00022927"/>
    </source>
</evidence>
<dbReference type="InterPro" id="IPR038379">
    <property type="entry name" value="SecE_sf"/>
</dbReference>
<feature type="transmembrane region" description="Helical" evidence="9">
    <location>
        <begin position="45"/>
        <end position="78"/>
    </location>
</feature>
<evidence type="ECO:0000313" key="10">
    <source>
        <dbReference type="EMBL" id="QCY47817.1"/>
    </source>
</evidence>
<dbReference type="InterPro" id="IPR005807">
    <property type="entry name" value="SecE_bac"/>
</dbReference>
<dbReference type="GO" id="GO:0065002">
    <property type="term" value="P:intracellular protein transmembrane transport"/>
    <property type="evidence" value="ECO:0007669"/>
    <property type="project" value="UniProtKB-UniRule"/>
</dbReference>
<dbReference type="GO" id="GO:0043952">
    <property type="term" value="P:protein transport by the Sec complex"/>
    <property type="evidence" value="ECO:0007669"/>
    <property type="project" value="UniProtKB-UniRule"/>
</dbReference>
<dbReference type="EMBL" id="CP034412">
    <property type="protein sequence ID" value="QCY47817.1"/>
    <property type="molecule type" value="Genomic_DNA"/>
</dbReference>
<evidence type="ECO:0000256" key="4">
    <source>
        <dbReference type="ARBA" id="ARBA00022692"/>
    </source>
</evidence>
<dbReference type="GO" id="GO:0009306">
    <property type="term" value="P:protein secretion"/>
    <property type="evidence" value="ECO:0007669"/>
    <property type="project" value="UniProtKB-UniRule"/>
</dbReference>
<name>A0A5B7WV64_9MICC</name>
<sequence>MSESAVSHPGNDKKSRRGFFGRIALFIRQVISELKKVVTPTRSELINYTLVVIAFVVIVMLIVTALDFVFGAGSTLLFTNRPEQ</sequence>
<keyword evidence="3 9" id="KW-1003">Cell membrane</keyword>
<dbReference type="NCBIfam" id="TIGR00964">
    <property type="entry name" value="secE_bact"/>
    <property type="match status" value="1"/>
</dbReference>
<dbReference type="AlphaFoldDB" id="A0A5B7WV64"/>
<keyword evidence="8 9" id="KW-0472">Membrane</keyword>
<evidence type="ECO:0000256" key="8">
    <source>
        <dbReference type="ARBA" id="ARBA00023136"/>
    </source>
</evidence>
<dbReference type="Proteomes" id="UP000307000">
    <property type="component" value="Chromosome"/>
</dbReference>
<evidence type="ECO:0000313" key="11">
    <source>
        <dbReference type="Proteomes" id="UP000307000"/>
    </source>
</evidence>
<evidence type="ECO:0000256" key="9">
    <source>
        <dbReference type="HAMAP-Rule" id="MF_00422"/>
    </source>
</evidence>
<evidence type="ECO:0000256" key="1">
    <source>
        <dbReference type="ARBA" id="ARBA00004370"/>
    </source>
</evidence>
<keyword evidence="6 9" id="KW-1133">Transmembrane helix</keyword>
<dbReference type="KEGG" id="gcr:GcLGCM259_2102"/>
<keyword evidence="5 9" id="KW-0653">Protein transport</keyword>
<reference evidence="10 11" key="1">
    <citation type="submission" date="2018-12" db="EMBL/GenBank/DDBJ databases">
        <title>Complete Genome Sequence of Glutamicibacter creatinolyticus strain LGCM259,isolated from an abscess of a 12-year-old mare in Italy.</title>
        <authorList>
            <person name="Santos R.G."/>
            <person name="Silva A.L."/>
            <person name="Seyffert N."/>
            <person name="Castro T.L.P."/>
            <person name="Attili A.R."/>
            <person name="Rifici C."/>
            <person name="Mazzullo G."/>
            <person name="Brenig B."/>
            <person name="Venanzi F."/>
            <person name="Azevedo V."/>
        </authorList>
    </citation>
    <scope>NUCLEOTIDE SEQUENCE [LARGE SCALE GENOMIC DNA]</scope>
    <source>
        <strain evidence="10 11">LGCM 259</strain>
    </source>
</reference>
<comment type="subcellular location">
    <subcellularLocation>
        <location evidence="9">Cell membrane</location>
        <topology evidence="9">Single-pass membrane protein</topology>
    </subcellularLocation>
    <subcellularLocation>
        <location evidence="1">Membrane</location>
    </subcellularLocation>
</comment>
<gene>
    <name evidence="9" type="primary">secE</name>
    <name evidence="10" type="ORF">GcLGCM259_2102</name>
</gene>
<proteinExistence type="inferred from homology"/>
<dbReference type="PANTHER" id="PTHR33910">
    <property type="entry name" value="PROTEIN TRANSLOCASE SUBUNIT SECE"/>
    <property type="match status" value="1"/>
</dbReference>
<dbReference type="GO" id="GO:0008320">
    <property type="term" value="F:protein transmembrane transporter activity"/>
    <property type="evidence" value="ECO:0007669"/>
    <property type="project" value="UniProtKB-UniRule"/>
</dbReference>
<dbReference type="Pfam" id="PF00584">
    <property type="entry name" value="SecE"/>
    <property type="match status" value="1"/>
</dbReference>
<accession>A0A5B7WV64</accession>
<protein>
    <recommendedName>
        <fullName evidence="9">Protein translocase subunit SecE</fullName>
    </recommendedName>
</protein>